<evidence type="ECO:0000313" key="1">
    <source>
        <dbReference type="EMBL" id="JAD69975.1"/>
    </source>
</evidence>
<dbReference type="AlphaFoldDB" id="A0A0A9C985"/>
<sequence length="30" mass="3325">MRSWRCASTMRAVPCRCRRSLCISGGGHVS</sequence>
<dbReference type="EMBL" id="GBRH01227920">
    <property type="protein sequence ID" value="JAD69975.1"/>
    <property type="molecule type" value="Transcribed_RNA"/>
</dbReference>
<reference evidence="1" key="1">
    <citation type="submission" date="2014-09" db="EMBL/GenBank/DDBJ databases">
        <authorList>
            <person name="Magalhaes I.L.F."/>
            <person name="Oliveira U."/>
            <person name="Santos F.R."/>
            <person name="Vidigal T.H.D.A."/>
            <person name="Brescovit A.D."/>
            <person name="Santos A.J."/>
        </authorList>
    </citation>
    <scope>NUCLEOTIDE SEQUENCE</scope>
    <source>
        <tissue evidence="1">Shoot tissue taken approximately 20 cm above the soil surface</tissue>
    </source>
</reference>
<reference evidence="1" key="2">
    <citation type="journal article" date="2015" name="Data Brief">
        <title>Shoot transcriptome of the giant reed, Arundo donax.</title>
        <authorList>
            <person name="Barrero R.A."/>
            <person name="Guerrero F.D."/>
            <person name="Moolhuijzen P."/>
            <person name="Goolsby J.A."/>
            <person name="Tidwell J."/>
            <person name="Bellgard S.E."/>
            <person name="Bellgard M.I."/>
        </authorList>
    </citation>
    <scope>NUCLEOTIDE SEQUENCE</scope>
    <source>
        <tissue evidence="1">Shoot tissue taken approximately 20 cm above the soil surface</tissue>
    </source>
</reference>
<accession>A0A0A9C985</accession>
<protein>
    <submittedName>
        <fullName evidence="1">Uncharacterized protein</fullName>
    </submittedName>
</protein>
<name>A0A0A9C985_ARUDO</name>
<proteinExistence type="predicted"/>
<organism evidence="1">
    <name type="scientific">Arundo donax</name>
    <name type="common">Giant reed</name>
    <name type="synonym">Donax arundinaceus</name>
    <dbReference type="NCBI Taxonomy" id="35708"/>
    <lineage>
        <taxon>Eukaryota</taxon>
        <taxon>Viridiplantae</taxon>
        <taxon>Streptophyta</taxon>
        <taxon>Embryophyta</taxon>
        <taxon>Tracheophyta</taxon>
        <taxon>Spermatophyta</taxon>
        <taxon>Magnoliopsida</taxon>
        <taxon>Liliopsida</taxon>
        <taxon>Poales</taxon>
        <taxon>Poaceae</taxon>
        <taxon>PACMAD clade</taxon>
        <taxon>Arundinoideae</taxon>
        <taxon>Arundineae</taxon>
        <taxon>Arundo</taxon>
    </lineage>
</organism>